<proteinExistence type="predicted"/>
<feature type="chain" id="PRO_5022783924" description="Secreted protein" evidence="1">
    <location>
        <begin position="23"/>
        <end position="79"/>
    </location>
</feature>
<organism evidence="2 3">
    <name type="scientific">Portunus trituberculatus</name>
    <name type="common">Swimming crab</name>
    <name type="synonym">Neptunus trituberculatus</name>
    <dbReference type="NCBI Taxonomy" id="210409"/>
    <lineage>
        <taxon>Eukaryota</taxon>
        <taxon>Metazoa</taxon>
        <taxon>Ecdysozoa</taxon>
        <taxon>Arthropoda</taxon>
        <taxon>Crustacea</taxon>
        <taxon>Multicrustacea</taxon>
        <taxon>Malacostraca</taxon>
        <taxon>Eumalacostraca</taxon>
        <taxon>Eucarida</taxon>
        <taxon>Decapoda</taxon>
        <taxon>Pleocyemata</taxon>
        <taxon>Brachyura</taxon>
        <taxon>Eubrachyura</taxon>
        <taxon>Portunoidea</taxon>
        <taxon>Portunidae</taxon>
        <taxon>Portuninae</taxon>
        <taxon>Portunus</taxon>
    </lineage>
</organism>
<gene>
    <name evidence="2" type="ORF">E2C01_076328</name>
</gene>
<accession>A0A5B7IJI1</accession>
<feature type="signal peptide" evidence="1">
    <location>
        <begin position="1"/>
        <end position="22"/>
    </location>
</feature>
<dbReference type="Proteomes" id="UP000324222">
    <property type="component" value="Unassembled WGS sequence"/>
</dbReference>
<evidence type="ECO:0000256" key="1">
    <source>
        <dbReference type="SAM" id="SignalP"/>
    </source>
</evidence>
<sequence>MAPPLLHASLLILTTAPTPTLALPSLHGLPLIGLTTQPLAASFIVLCSNIEKSVPDLTCPLVDTVIMLVIASHQGNNND</sequence>
<reference evidence="2 3" key="1">
    <citation type="submission" date="2019-05" db="EMBL/GenBank/DDBJ databases">
        <title>Another draft genome of Portunus trituberculatus and its Hox gene families provides insights of decapod evolution.</title>
        <authorList>
            <person name="Jeong J.-H."/>
            <person name="Song I."/>
            <person name="Kim S."/>
            <person name="Choi T."/>
            <person name="Kim D."/>
            <person name="Ryu S."/>
            <person name="Kim W."/>
        </authorList>
    </citation>
    <scope>NUCLEOTIDE SEQUENCE [LARGE SCALE GENOMIC DNA]</scope>
    <source>
        <tissue evidence="2">Muscle</tissue>
    </source>
</reference>
<dbReference type="EMBL" id="VSRR010057700">
    <property type="protein sequence ID" value="MPC81697.1"/>
    <property type="molecule type" value="Genomic_DNA"/>
</dbReference>
<keyword evidence="1" id="KW-0732">Signal</keyword>
<keyword evidence="3" id="KW-1185">Reference proteome</keyword>
<evidence type="ECO:0000313" key="2">
    <source>
        <dbReference type="EMBL" id="MPC81697.1"/>
    </source>
</evidence>
<dbReference type="AlphaFoldDB" id="A0A5B7IJI1"/>
<evidence type="ECO:0008006" key="4">
    <source>
        <dbReference type="Google" id="ProtNLM"/>
    </source>
</evidence>
<name>A0A5B7IJI1_PORTR</name>
<evidence type="ECO:0000313" key="3">
    <source>
        <dbReference type="Proteomes" id="UP000324222"/>
    </source>
</evidence>
<comment type="caution">
    <text evidence="2">The sequence shown here is derived from an EMBL/GenBank/DDBJ whole genome shotgun (WGS) entry which is preliminary data.</text>
</comment>
<protein>
    <recommendedName>
        <fullName evidence="4">Secreted protein</fullName>
    </recommendedName>
</protein>